<dbReference type="RefSeq" id="WP_092729780.1">
    <property type="nucleotide sequence ID" value="NZ_FMXE01000012.1"/>
</dbReference>
<keyword evidence="1" id="KW-1133">Transmembrane helix</keyword>
<sequence length="225" mass="25642">MWPIIKKITQNWLTELSIKALLVALLFTVFFLPILIETGFVSFIFVNTVFIFIFFIGIWSSDTKLMVILTSLLFFTQLSLRILRFSELPVDFYLAERIVGLINMIAFIFLNINLLFKKHENHLYRIIGAINVYLLVAIYGAFGFEVIQLIIGDSISGAHELSGLDSDFASYIYFSMVSLTTVGFGDYFPVNIFSKMLSVFLSMSGILYPAIVIARLINPEINEKK</sequence>
<dbReference type="OrthoDB" id="9799090at2"/>
<dbReference type="AlphaFoldDB" id="A0A1G5XVQ6"/>
<name>A0A1G5XVQ6_9BACT</name>
<feature type="transmembrane region" description="Helical" evidence="1">
    <location>
        <begin position="128"/>
        <end position="151"/>
    </location>
</feature>
<feature type="transmembrane region" description="Helical" evidence="1">
    <location>
        <begin position="12"/>
        <end position="34"/>
    </location>
</feature>
<gene>
    <name evidence="3" type="ORF">SAMN03080617_01973</name>
</gene>
<accession>A0A1G5XVQ6</accession>
<organism evidence="3 4">
    <name type="scientific">Algoriphagus alkaliphilus</name>
    <dbReference type="NCBI Taxonomy" id="279824"/>
    <lineage>
        <taxon>Bacteria</taxon>
        <taxon>Pseudomonadati</taxon>
        <taxon>Bacteroidota</taxon>
        <taxon>Cytophagia</taxon>
        <taxon>Cytophagales</taxon>
        <taxon>Cyclobacteriaceae</taxon>
        <taxon>Algoriphagus</taxon>
    </lineage>
</organism>
<feature type="transmembrane region" description="Helical" evidence="1">
    <location>
        <begin position="98"/>
        <end position="116"/>
    </location>
</feature>
<dbReference type="SUPFAM" id="SSF81324">
    <property type="entry name" value="Voltage-gated potassium channels"/>
    <property type="match status" value="1"/>
</dbReference>
<feature type="transmembrane region" description="Helical" evidence="1">
    <location>
        <begin position="40"/>
        <end position="59"/>
    </location>
</feature>
<proteinExistence type="predicted"/>
<feature type="domain" description="Potassium channel" evidence="2">
    <location>
        <begin position="146"/>
        <end position="217"/>
    </location>
</feature>
<feature type="transmembrane region" description="Helical" evidence="1">
    <location>
        <begin position="171"/>
        <end position="190"/>
    </location>
</feature>
<evidence type="ECO:0000313" key="3">
    <source>
        <dbReference type="EMBL" id="SDA73725.1"/>
    </source>
</evidence>
<keyword evidence="1" id="KW-0812">Transmembrane</keyword>
<reference evidence="4" key="1">
    <citation type="submission" date="2016-10" db="EMBL/GenBank/DDBJ databases">
        <authorList>
            <person name="Varghese N."/>
            <person name="Submissions S."/>
        </authorList>
    </citation>
    <scope>NUCLEOTIDE SEQUENCE [LARGE SCALE GENOMIC DNA]</scope>
    <source>
        <strain evidence="4">DSM 22703</strain>
    </source>
</reference>
<dbReference type="STRING" id="279824.SAMN03080617_01973"/>
<keyword evidence="1" id="KW-0472">Membrane</keyword>
<evidence type="ECO:0000259" key="2">
    <source>
        <dbReference type="Pfam" id="PF07885"/>
    </source>
</evidence>
<dbReference type="EMBL" id="FMXE01000012">
    <property type="protein sequence ID" value="SDA73725.1"/>
    <property type="molecule type" value="Genomic_DNA"/>
</dbReference>
<dbReference type="Gene3D" id="1.10.287.70">
    <property type="match status" value="1"/>
</dbReference>
<protein>
    <submittedName>
        <fullName evidence="3">Ion channel</fullName>
    </submittedName>
</protein>
<dbReference type="Pfam" id="PF07885">
    <property type="entry name" value="Ion_trans_2"/>
    <property type="match status" value="1"/>
</dbReference>
<dbReference type="Proteomes" id="UP000198756">
    <property type="component" value="Unassembled WGS sequence"/>
</dbReference>
<feature type="transmembrane region" description="Helical" evidence="1">
    <location>
        <begin position="197"/>
        <end position="217"/>
    </location>
</feature>
<evidence type="ECO:0000313" key="4">
    <source>
        <dbReference type="Proteomes" id="UP000198756"/>
    </source>
</evidence>
<dbReference type="InterPro" id="IPR013099">
    <property type="entry name" value="K_chnl_dom"/>
</dbReference>
<keyword evidence="4" id="KW-1185">Reference proteome</keyword>
<evidence type="ECO:0000256" key="1">
    <source>
        <dbReference type="SAM" id="Phobius"/>
    </source>
</evidence>
<feature type="transmembrane region" description="Helical" evidence="1">
    <location>
        <begin position="66"/>
        <end position="86"/>
    </location>
</feature>